<dbReference type="Proteomes" id="UP001153620">
    <property type="component" value="Chromosome 3"/>
</dbReference>
<sequence>MGKITILFIIVSSYLFIANSATFNGYCEPIVNEKVCIDKTFFENLTSPKSFQVIAHLKFSNVQGATMFHTYLKKNLIATISNEGGILFSINCFKIPADIKFQKHLNFQLKIKACNTLDADLKDANNINHELYNYTNKSPLITSIYKTDNYFTIWGCNTIAPHLTDRAAWILLDNDGQIEYDTKKLRVYLNDLLRKIKPLLKKIGLSQLNVDSFTVYNITNEYYSCYDELNKKSVFQYVMNDFPQKMSALNVSDKTIDLKDSTKLKITVALLMLIGHVLFMVGFFTIGYQIVIRCFKE</sequence>
<feature type="signal peptide" evidence="2">
    <location>
        <begin position="1"/>
        <end position="20"/>
    </location>
</feature>
<name>A0A9N9RZY8_9DIPT</name>
<evidence type="ECO:0000313" key="3">
    <source>
        <dbReference type="EMBL" id="CAG9806556.1"/>
    </source>
</evidence>
<dbReference type="EMBL" id="OU895879">
    <property type="protein sequence ID" value="CAG9806556.1"/>
    <property type="molecule type" value="Genomic_DNA"/>
</dbReference>
<evidence type="ECO:0000256" key="1">
    <source>
        <dbReference type="SAM" id="Phobius"/>
    </source>
</evidence>
<dbReference type="AlphaFoldDB" id="A0A9N9RZY8"/>
<keyword evidence="1" id="KW-1133">Transmembrane helix</keyword>
<keyword evidence="2" id="KW-0732">Signal</keyword>
<feature type="chain" id="PRO_5040160171" evidence="2">
    <location>
        <begin position="21"/>
        <end position="297"/>
    </location>
</feature>
<organism evidence="3 4">
    <name type="scientific">Chironomus riparius</name>
    <dbReference type="NCBI Taxonomy" id="315576"/>
    <lineage>
        <taxon>Eukaryota</taxon>
        <taxon>Metazoa</taxon>
        <taxon>Ecdysozoa</taxon>
        <taxon>Arthropoda</taxon>
        <taxon>Hexapoda</taxon>
        <taxon>Insecta</taxon>
        <taxon>Pterygota</taxon>
        <taxon>Neoptera</taxon>
        <taxon>Endopterygota</taxon>
        <taxon>Diptera</taxon>
        <taxon>Nematocera</taxon>
        <taxon>Chironomoidea</taxon>
        <taxon>Chironomidae</taxon>
        <taxon>Chironominae</taxon>
        <taxon>Chironomus</taxon>
    </lineage>
</organism>
<proteinExistence type="predicted"/>
<keyword evidence="4" id="KW-1185">Reference proteome</keyword>
<gene>
    <name evidence="3" type="ORF">CHIRRI_LOCUS9411</name>
</gene>
<evidence type="ECO:0000256" key="2">
    <source>
        <dbReference type="SAM" id="SignalP"/>
    </source>
</evidence>
<accession>A0A9N9RZY8</accession>
<reference evidence="3" key="2">
    <citation type="submission" date="2022-10" db="EMBL/GenBank/DDBJ databases">
        <authorList>
            <consortium name="ENA_rothamsted_submissions"/>
            <consortium name="culmorum"/>
            <person name="King R."/>
        </authorList>
    </citation>
    <scope>NUCLEOTIDE SEQUENCE</scope>
</reference>
<keyword evidence="1" id="KW-0812">Transmembrane</keyword>
<protein>
    <submittedName>
        <fullName evidence="3">Uncharacterized protein</fullName>
    </submittedName>
</protein>
<keyword evidence="1" id="KW-0472">Membrane</keyword>
<feature type="transmembrane region" description="Helical" evidence="1">
    <location>
        <begin position="268"/>
        <end position="291"/>
    </location>
</feature>
<reference evidence="3" key="1">
    <citation type="submission" date="2022-01" db="EMBL/GenBank/DDBJ databases">
        <authorList>
            <person name="King R."/>
        </authorList>
    </citation>
    <scope>NUCLEOTIDE SEQUENCE</scope>
</reference>
<evidence type="ECO:0000313" key="4">
    <source>
        <dbReference type="Proteomes" id="UP001153620"/>
    </source>
</evidence>